<dbReference type="EMBL" id="CM043022">
    <property type="protein sequence ID" value="KAI4456590.1"/>
    <property type="molecule type" value="Genomic_DNA"/>
</dbReference>
<accession>A0ACB9SUY2</accession>
<evidence type="ECO:0000313" key="2">
    <source>
        <dbReference type="Proteomes" id="UP001056778"/>
    </source>
</evidence>
<sequence>MQLFHELKQQFPTLPDHVVSACIASHAHKSDKKDLRETLEVAAAQQEPMGRTLTETTETALIPTPSQPEDIQSNREINSTATITNTTLLEDNRVSTLPSEPELQPTLNEIPKPERRRRRKKLINNAMDNKDQGDKNVISSVRYDKNSESIESNPSDSTVKVGNSSFFVKRPNTLNLSNVNETSDRNFNHIQPSGRCSDVHKLLNSEVVNSKPPRSPLSTKRSKSPSDQSESKKTELKTVETPTQTTDTLLGNGGIGGIPCGGGAAPTPPSSPAGVNVSVNVNCSVDVVQSPTRPKCTTSLQVVPQQPWCQDIISPKSYTSVNLTLRPPSSEPQPPIDITSQNSCLTYSTSSYDPHKGLQSRLQITVGPSGGGVSSMRTRPRSSYHPDNQTQDIVPSNRTGSLPDLTDKSKTVINEQQIRINKLKIELRTEKGRLIAMQKEVAELENSENEADKEKHLQKEIIELQEECKKLTIEVDNRCGSTALPLGETRAIFYDNIYTGQRPALSLGFPTERITTNQRQRSFIHQSQSANPDIEGPKWNCHMCTFQNHPLLDRCEQCEMPRILHGKKQDQQLPPRTDYGSNFQGLNNNNNNYRPNYHPERQYLTQYSTGQMPYTPVVPNTYMNQFSCPSSISVSPRIPNSSSLFPTSNIQSPTGYLNQHQLMYNTTNVRPGLNPVIPSQVYNPFGINYNRNYLPNGTINSSTSSHSSN</sequence>
<keyword evidence="1" id="KW-0418">Kinase</keyword>
<gene>
    <name evidence="1" type="ORF">MML48_8g00013712</name>
</gene>
<name>A0ACB9SUY2_HOLOL</name>
<protein>
    <submittedName>
        <fullName evidence="1">Tgf-beta-activated kinase 1 and map3k7-binding protein tab</fullName>
    </submittedName>
</protein>
<evidence type="ECO:0000313" key="1">
    <source>
        <dbReference type="EMBL" id="KAI4456590.1"/>
    </source>
</evidence>
<comment type="caution">
    <text evidence="1">The sequence shown here is derived from an EMBL/GenBank/DDBJ whole genome shotgun (WGS) entry which is preliminary data.</text>
</comment>
<organism evidence="1 2">
    <name type="scientific">Holotrichia oblita</name>
    <name type="common">Chafer beetle</name>
    <dbReference type="NCBI Taxonomy" id="644536"/>
    <lineage>
        <taxon>Eukaryota</taxon>
        <taxon>Metazoa</taxon>
        <taxon>Ecdysozoa</taxon>
        <taxon>Arthropoda</taxon>
        <taxon>Hexapoda</taxon>
        <taxon>Insecta</taxon>
        <taxon>Pterygota</taxon>
        <taxon>Neoptera</taxon>
        <taxon>Endopterygota</taxon>
        <taxon>Coleoptera</taxon>
        <taxon>Polyphaga</taxon>
        <taxon>Scarabaeiformia</taxon>
        <taxon>Scarabaeidae</taxon>
        <taxon>Melolonthinae</taxon>
        <taxon>Holotrichia</taxon>
    </lineage>
</organism>
<dbReference type="Proteomes" id="UP001056778">
    <property type="component" value="Chromosome 8"/>
</dbReference>
<keyword evidence="2" id="KW-1185">Reference proteome</keyword>
<reference evidence="1" key="1">
    <citation type="submission" date="2022-04" db="EMBL/GenBank/DDBJ databases">
        <title>Chromosome-scale genome assembly of Holotrichia oblita Faldermann.</title>
        <authorList>
            <person name="Rongchong L."/>
        </authorList>
    </citation>
    <scope>NUCLEOTIDE SEQUENCE</scope>
    <source>
        <strain evidence="1">81SQS9</strain>
    </source>
</reference>
<keyword evidence="1" id="KW-0808">Transferase</keyword>
<proteinExistence type="predicted"/>